<feature type="region of interest" description="Disordered" evidence="1">
    <location>
        <begin position="7"/>
        <end position="51"/>
    </location>
</feature>
<sequence length="193" mass="21396">MLRRAAQRLARAARHGAPRRGAAKNAAAKETKPAATEAAQQQPAVDPGNPMAPYMFPWERSVLAHGGEAGKIDSWTKAYWAVFVTAMIGYVAYDLSTTAAGRPKNKGKTEEELEWEQNEIKRIEEERVRQALAGEAKLGVGDEDVFEGMEPHDIELWMSHERTKRGRGTLLEVDPYEGLSPEEINALQAADQR</sequence>
<proteinExistence type="predicted"/>
<name>A0A7S3FH53_9VIRI</name>
<gene>
    <name evidence="2" type="ORF">PSIN1315_LOCUS9504</name>
</gene>
<feature type="compositionally biased region" description="Basic residues" evidence="1">
    <location>
        <begin position="7"/>
        <end position="22"/>
    </location>
</feature>
<evidence type="ECO:0000313" key="2">
    <source>
        <dbReference type="EMBL" id="CAE0143701.1"/>
    </source>
</evidence>
<organism evidence="2">
    <name type="scientific">Prasinoderma singulare</name>
    <dbReference type="NCBI Taxonomy" id="676789"/>
    <lineage>
        <taxon>Eukaryota</taxon>
        <taxon>Viridiplantae</taxon>
        <taxon>Prasinodermophyta</taxon>
        <taxon>Prasinodermophyceae</taxon>
        <taxon>Prasinodermales</taxon>
        <taxon>Prasinodermaceae</taxon>
        <taxon>Prasinoderma</taxon>
    </lineage>
</organism>
<protein>
    <submittedName>
        <fullName evidence="2">Uncharacterized protein</fullName>
    </submittedName>
</protein>
<evidence type="ECO:0000256" key="1">
    <source>
        <dbReference type="SAM" id="MobiDB-lite"/>
    </source>
</evidence>
<dbReference type="AlphaFoldDB" id="A0A7S3FH53"/>
<reference evidence="2" key="1">
    <citation type="submission" date="2021-01" db="EMBL/GenBank/DDBJ databases">
        <authorList>
            <person name="Corre E."/>
            <person name="Pelletier E."/>
            <person name="Niang G."/>
            <person name="Scheremetjew M."/>
            <person name="Finn R."/>
            <person name="Kale V."/>
            <person name="Holt S."/>
            <person name="Cochrane G."/>
            <person name="Meng A."/>
            <person name="Brown T."/>
            <person name="Cohen L."/>
        </authorList>
    </citation>
    <scope>NUCLEOTIDE SEQUENCE</scope>
    <source>
        <strain evidence="2">RCC927</strain>
    </source>
</reference>
<dbReference type="EMBL" id="HBHY01014778">
    <property type="protein sequence ID" value="CAE0143701.1"/>
    <property type="molecule type" value="Transcribed_RNA"/>
</dbReference>
<accession>A0A7S3FH53</accession>
<feature type="compositionally biased region" description="Low complexity" evidence="1">
    <location>
        <begin position="33"/>
        <end position="44"/>
    </location>
</feature>